<evidence type="ECO:0000256" key="3">
    <source>
        <dbReference type="SAM" id="SignalP"/>
    </source>
</evidence>
<dbReference type="AlphaFoldDB" id="U6KGN7"/>
<organism evidence="4 5">
    <name type="scientific">Eimeria mitis</name>
    <dbReference type="NCBI Taxonomy" id="44415"/>
    <lineage>
        <taxon>Eukaryota</taxon>
        <taxon>Sar</taxon>
        <taxon>Alveolata</taxon>
        <taxon>Apicomplexa</taxon>
        <taxon>Conoidasida</taxon>
        <taxon>Coccidia</taxon>
        <taxon>Eucoccidiorida</taxon>
        <taxon>Eimeriorina</taxon>
        <taxon>Eimeriidae</taxon>
        <taxon>Eimeria</taxon>
    </lineage>
</organism>
<name>U6KGN7_9EIME</name>
<feature type="chain" id="PRO_5004672938" evidence="3">
    <location>
        <begin position="25"/>
        <end position="162"/>
    </location>
</feature>
<protein>
    <submittedName>
        <fullName evidence="4">Uncharacterized protein</fullName>
    </submittedName>
</protein>
<feature type="compositionally biased region" description="Polar residues" evidence="1">
    <location>
        <begin position="122"/>
        <end position="134"/>
    </location>
</feature>
<gene>
    <name evidence="4" type="ORF">EMH_0018460</name>
</gene>
<evidence type="ECO:0000256" key="2">
    <source>
        <dbReference type="SAM" id="Phobius"/>
    </source>
</evidence>
<keyword evidence="2" id="KW-1133">Transmembrane helix</keyword>
<dbReference type="EMBL" id="HG735434">
    <property type="protein sequence ID" value="CDJ35936.1"/>
    <property type="molecule type" value="Genomic_DNA"/>
</dbReference>
<keyword evidence="2" id="KW-0812">Transmembrane</keyword>
<evidence type="ECO:0000313" key="5">
    <source>
        <dbReference type="Proteomes" id="UP000030744"/>
    </source>
</evidence>
<reference evidence="4" key="2">
    <citation type="submission" date="2013-10" db="EMBL/GenBank/DDBJ databases">
        <authorList>
            <person name="Aslett M."/>
        </authorList>
    </citation>
    <scope>NUCLEOTIDE SEQUENCE [LARGE SCALE GENOMIC DNA]</scope>
    <source>
        <strain evidence="4">Houghton</strain>
    </source>
</reference>
<keyword evidence="2" id="KW-0472">Membrane</keyword>
<dbReference type="Proteomes" id="UP000030744">
    <property type="component" value="Unassembled WGS sequence"/>
</dbReference>
<keyword evidence="3" id="KW-0732">Signal</keyword>
<evidence type="ECO:0000256" key="1">
    <source>
        <dbReference type="SAM" id="MobiDB-lite"/>
    </source>
</evidence>
<feature type="transmembrane region" description="Helical" evidence="2">
    <location>
        <begin position="66"/>
        <end position="87"/>
    </location>
</feature>
<dbReference type="RefSeq" id="XP_037878225.1">
    <property type="nucleotide sequence ID" value="XM_038022371.1"/>
</dbReference>
<proteinExistence type="predicted"/>
<keyword evidence="5" id="KW-1185">Reference proteome</keyword>
<accession>U6KGN7</accession>
<feature type="region of interest" description="Disordered" evidence="1">
    <location>
        <begin position="103"/>
        <end position="135"/>
    </location>
</feature>
<sequence>MMFCTAIPFLGALLAGARDGAALALPQDTDDLNRNEVPAEGGHAIPLHYEEASRIRRGLHRHPWELIFPGRSTIMILALLVVAFLMARCFQQLKAADAANTTPRNLAVGGEPSESSDDECKVSTQLKTGVSDSAPSGGRALFEWQFKQRMTARVAGTANCGL</sequence>
<feature type="signal peptide" evidence="3">
    <location>
        <begin position="1"/>
        <end position="24"/>
    </location>
</feature>
<dbReference type="GeneID" id="60403831"/>
<dbReference type="VEuPathDB" id="ToxoDB:EMH_0018460"/>
<reference evidence="4" key="1">
    <citation type="submission" date="2013-10" db="EMBL/GenBank/DDBJ databases">
        <title>Genomic analysis of the causative agents of coccidiosis in chickens.</title>
        <authorList>
            <person name="Reid A.J."/>
            <person name="Blake D."/>
            <person name="Billington K."/>
            <person name="Browne H."/>
            <person name="Dunn M."/>
            <person name="Hung S."/>
            <person name="Kawahara F."/>
            <person name="Miranda-Saavedra D."/>
            <person name="Mourier T."/>
            <person name="Nagra H."/>
            <person name="Otto T.D."/>
            <person name="Rawlings N."/>
            <person name="Sanchez A."/>
            <person name="Sanders M."/>
            <person name="Subramaniam C."/>
            <person name="Tay Y."/>
            <person name="Dear P."/>
            <person name="Doerig C."/>
            <person name="Gruber A."/>
            <person name="Parkinson J."/>
            <person name="Shirley M."/>
            <person name="Wan K.L."/>
            <person name="Berriman M."/>
            <person name="Tomley F."/>
            <person name="Pain A."/>
        </authorList>
    </citation>
    <scope>NUCLEOTIDE SEQUENCE [LARGE SCALE GENOMIC DNA]</scope>
    <source>
        <strain evidence="4">Houghton</strain>
    </source>
</reference>
<evidence type="ECO:0000313" key="4">
    <source>
        <dbReference type="EMBL" id="CDJ35936.1"/>
    </source>
</evidence>